<sequence>MNDKKVAEIRDLPASERGVAKADRPGLLEPVERETLYDKVYRQLSQALRQGQFEMGQSLTLRYLAGTLGVSMMPVRDAVSRLVSEGALETLPNRQVRVPLLTLGQYQALIEARVAAEGYAAYLSAKRIGGDALRDVKAANTRLKAAAKKRDHPTVMEANQAFHFGIYRGAESPALLQIIENLWQQSGPYLSSIERAMTASPAKRGHDFGAAQHDRIIAALESGDGDTARATLVEDIETFGAIYLDILRHDHA</sequence>
<dbReference type="GO" id="GO:0003700">
    <property type="term" value="F:DNA-binding transcription factor activity"/>
    <property type="evidence" value="ECO:0007669"/>
    <property type="project" value="InterPro"/>
</dbReference>
<name>A0A9Q9SQT6_9BURK</name>
<comment type="caution">
    <text evidence="5">The sequence shown here is derived from an EMBL/GenBank/DDBJ whole genome shotgun (WGS) entry which is preliminary data.</text>
</comment>
<dbReference type="InterPro" id="IPR036390">
    <property type="entry name" value="WH_DNA-bd_sf"/>
</dbReference>
<evidence type="ECO:0000313" key="5">
    <source>
        <dbReference type="EMBL" id="VWC39540.1"/>
    </source>
</evidence>
<keyword evidence="3" id="KW-0804">Transcription</keyword>
<evidence type="ECO:0000259" key="4">
    <source>
        <dbReference type="PROSITE" id="PS50949"/>
    </source>
</evidence>
<evidence type="ECO:0000256" key="2">
    <source>
        <dbReference type="ARBA" id="ARBA00023125"/>
    </source>
</evidence>
<keyword evidence="2 5" id="KW-0238">DNA-binding</keyword>
<evidence type="ECO:0000256" key="1">
    <source>
        <dbReference type="ARBA" id="ARBA00023015"/>
    </source>
</evidence>
<dbReference type="InterPro" id="IPR000524">
    <property type="entry name" value="Tscrpt_reg_HTH_GntR"/>
</dbReference>
<dbReference type="PANTHER" id="PTHR43537">
    <property type="entry name" value="TRANSCRIPTIONAL REGULATOR, GNTR FAMILY"/>
    <property type="match status" value="1"/>
</dbReference>
<dbReference type="Gene3D" id="1.20.120.530">
    <property type="entry name" value="GntR ligand-binding domain-like"/>
    <property type="match status" value="1"/>
</dbReference>
<dbReference type="InterPro" id="IPR008920">
    <property type="entry name" value="TF_FadR/GntR_C"/>
</dbReference>
<dbReference type="Pfam" id="PF00392">
    <property type="entry name" value="GntR"/>
    <property type="match status" value="1"/>
</dbReference>
<dbReference type="SUPFAM" id="SSF46785">
    <property type="entry name" value="Winged helix' DNA-binding domain"/>
    <property type="match status" value="1"/>
</dbReference>
<organism evidence="5 6">
    <name type="scientific">Burkholderia arboris</name>
    <dbReference type="NCBI Taxonomy" id="488730"/>
    <lineage>
        <taxon>Bacteria</taxon>
        <taxon>Pseudomonadati</taxon>
        <taxon>Pseudomonadota</taxon>
        <taxon>Betaproteobacteria</taxon>
        <taxon>Burkholderiales</taxon>
        <taxon>Burkholderiaceae</taxon>
        <taxon>Burkholderia</taxon>
        <taxon>Burkholderia cepacia complex</taxon>
    </lineage>
</organism>
<dbReference type="SUPFAM" id="SSF48008">
    <property type="entry name" value="GntR ligand-binding domain-like"/>
    <property type="match status" value="1"/>
</dbReference>
<protein>
    <submittedName>
        <fullName evidence="5">DNA-binding protein</fullName>
    </submittedName>
</protein>
<dbReference type="SMART" id="SM00895">
    <property type="entry name" value="FCD"/>
    <property type="match status" value="1"/>
</dbReference>
<dbReference type="SMART" id="SM00345">
    <property type="entry name" value="HTH_GNTR"/>
    <property type="match status" value="1"/>
</dbReference>
<dbReference type="InterPro" id="IPR011711">
    <property type="entry name" value="GntR_C"/>
</dbReference>
<dbReference type="GO" id="GO:0003677">
    <property type="term" value="F:DNA binding"/>
    <property type="evidence" value="ECO:0007669"/>
    <property type="project" value="UniProtKB-KW"/>
</dbReference>
<dbReference type="Gene3D" id="1.10.10.10">
    <property type="entry name" value="Winged helix-like DNA-binding domain superfamily/Winged helix DNA-binding domain"/>
    <property type="match status" value="1"/>
</dbReference>
<dbReference type="Pfam" id="PF07729">
    <property type="entry name" value="FCD"/>
    <property type="match status" value="1"/>
</dbReference>
<accession>A0A9Q9SQT6</accession>
<dbReference type="Proteomes" id="UP000494172">
    <property type="component" value="Unassembled WGS sequence"/>
</dbReference>
<dbReference type="InterPro" id="IPR036388">
    <property type="entry name" value="WH-like_DNA-bd_sf"/>
</dbReference>
<dbReference type="AlphaFoldDB" id="A0A9Q9SQT6"/>
<evidence type="ECO:0000256" key="3">
    <source>
        <dbReference type="ARBA" id="ARBA00023163"/>
    </source>
</evidence>
<feature type="domain" description="HTH gntR-type" evidence="4">
    <location>
        <begin position="34"/>
        <end position="101"/>
    </location>
</feature>
<gene>
    <name evidence="5" type="ORF">BAR24066_06866</name>
</gene>
<dbReference type="PROSITE" id="PS50949">
    <property type="entry name" value="HTH_GNTR"/>
    <property type="match status" value="1"/>
</dbReference>
<proteinExistence type="predicted"/>
<dbReference type="EMBL" id="CABVPX010000045">
    <property type="protein sequence ID" value="VWC39540.1"/>
    <property type="molecule type" value="Genomic_DNA"/>
</dbReference>
<reference evidence="5 6" key="1">
    <citation type="submission" date="2019-09" db="EMBL/GenBank/DDBJ databases">
        <authorList>
            <person name="Depoorter E."/>
        </authorList>
    </citation>
    <scope>NUCLEOTIDE SEQUENCE [LARGE SCALE GENOMIC DNA]</scope>
    <source>
        <strain evidence="5">LMG 24066</strain>
    </source>
</reference>
<keyword evidence="1" id="KW-0805">Transcription regulation</keyword>
<dbReference type="PANTHER" id="PTHR43537:SF39">
    <property type="entry name" value="HTH-TYPE TRANSCRIPTIONAL REGULATOR MCBR"/>
    <property type="match status" value="1"/>
</dbReference>
<evidence type="ECO:0000313" key="6">
    <source>
        <dbReference type="Proteomes" id="UP000494172"/>
    </source>
</evidence>
<dbReference type="RefSeq" id="WP_059241530.1">
    <property type="nucleotide sequence ID" value="NZ_CABVPX010000045.1"/>
</dbReference>